<evidence type="ECO:0000313" key="3">
    <source>
        <dbReference type="Proteomes" id="UP001385951"/>
    </source>
</evidence>
<dbReference type="CDD" id="cd18186">
    <property type="entry name" value="BTB_POZ_ZBTB_KLHL-like"/>
    <property type="match status" value="1"/>
</dbReference>
<dbReference type="InterPro" id="IPR011333">
    <property type="entry name" value="SKP1/BTB/POZ_sf"/>
</dbReference>
<proteinExistence type="predicted"/>
<accession>A0AAW0G8D5</accession>
<evidence type="ECO:0000259" key="1">
    <source>
        <dbReference type="PROSITE" id="PS50097"/>
    </source>
</evidence>
<dbReference type="Pfam" id="PF00651">
    <property type="entry name" value="BTB"/>
    <property type="match status" value="1"/>
</dbReference>
<dbReference type="SUPFAM" id="SSF54695">
    <property type="entry name" value="POZ domain"/>
    <property type="match status" value="1"/>
</dbReference>
<dbReference type="AlphaFoldDB" id="A0AAW0G8D5"/>
<organism evidence="2 3">
    <name type="scientific">Cerrena zonata</name>
    <dbReference type="NCBI Taxonomy" id="2478898"/>
    <lineage>
        <taxon>Eukaryota</taxon>
        <taxon>Fungi</taxon>
        <taxon>Dikarya</taxon>
        <taxon>Basidiomycota</taxon>
        <taxon>Agaricomycotina</taxon>
        <taxon>Agaricomycetes</taxon>
        <taxon>Polyporales</taxon>
        <taxon>Cerrenaceae</taxon>
        <taxon>Cerrena</taxon>
    </lineage>
</organism>
<keyword evidence="3" id="KW-1185">Reference proteome</keyword>
<sequence>MEVVRRRSNPTTSPAKYADAFYNCQDGDIILRSNDIDRVDFRTYKTFLIYASPLFKTMLSLPQSQSTDSQHEIPVVEMHENAEDLRVLLMFCYPGYIPSPPASLERLHRCYGVADKYMMNNIKVWLRTCLKGLVEKKPLGVYLLSRQYKWEYGARLAAEQCLSRSLSELINFHGVNPIL</sequence>
<protein>
    <recommendedName>
        <fullName evidence="1">BTB domain-containing protein</fullName>
    </recommendedName>
</protein>
<feature type="domain" description="BTB" evidence="1">
    <location>
        <begin position="27"/>
        <end position="101"/>
    </location>
</feature>
<dbReference type="Gene3D" id="3.30.710.10">
    <property type="entry name" value="Potassium Channel Kv1.1, Chain A"/>
    <property type="match status" value="1"/>
</dbReference>
<reference evidence="2 3" key="1">
    <citation type="submission" date="2022-09" db="EMBL/GenBank/DDBJ databases">
        <authorList>
            <person name="Palmer J.M."/>
        </authorList>
    </citation>
    <scope>NUCLEOTIDE SEQUENCE [LARGE SCALE GENOMIC DNA]</scope>
    <source>
        <strain evidence="2 3">DSM 7382</strain>
    </source>
</reference>
<dbReference type="PROSITE" id="PS50097">
    <property type="entry name" value="BTB"/>
    <property type="match status" value="1"/>
</dbReference>
<gene>
    <name evidence="2" type="ORF">QCA50_009073</name>
</gene>
<comment type="caution">
    <text evidence="2">The sequence shown here is derived from an EMBL/GenBank/DDBJ whole genome shotgun (WGS) entry which is preliminary data.</text>
</comment>
<dbReference type="Proteomes" id="UP001385951">
    <property type="component" value="Unassembled WGS sequence"/>
</dbReference>
<dbReference type="EMBL" id="JASBNA010000012">
    <property type="protein sequence ID" value="KAK7687854.1"/>
    <property type="molecule type" value="Genomic_DNA"/>
</dbReference>
<dbReference type="InterPro" id="IPR000210">
    <property type="entry name" value="BTB/POZ_dom"/>
</dbReference>
<name>A0AAW0G8D5_9APHY</name>
<evidence type="ECO:0000313" key="2">
    <source>
        <dbReference type="EMBL" id="KAK7687854.1"/>
    </source>
</evidence>